<gene>
    <name evidence="2" type="ORF">H0H81_012560</name>
</gene>
<protein>
    <submittedName>
        <fullName evidence="2">Uncharacterized protein</fullName>
    </submittedName>
</protein>
<feature type="non-terminal residue" evidence="2">
    <location>
        <position position="282"/>
    </location>
</feature>
<feature type="region of interest" description="Disordered" evidence="1">
    <location>
        <begin position="1"/>
        <end position="22"/>
    </location>
</feature>
<proteinExistence type="predicted"/>
<accession>A0A9P7FN70</accession>
<organism evidence="2 3">
    <name type="scientific">Sphagnurus paluster</name>
    <dbReference type="NCBI Taxonomy" id="117069"/>
    <lineage>
        <taxon>Eukaryota</taxon>
        <taxon>Fungi</taxon>
        <taxon>Dikarya</taxon>
        <taxon>Basidiomycota</taxon>
        <taxon>Agaricomycotina</taxon>
        <taxon>Agaricomycetes</taxon>
        <taxon>Agaricomycetidae</taxon>
        <taxon>Agaricales</taxon>
        <taxon>Tricholomatineae</taxon>
        <taxon>Lyophyllaceae</taxon>
        <taxon>Sphagnurus</taxon>
    </lineage>
</organism>
<comment type="caution">
    <text evidence="2">The sequence shown here is derived from an EMBL/GenBank/DDBJ whole genome shotgun (WGS) entry which is preliminary data.</text>
</comment>
<reference evidence="2" key="2">
    <citation type="submission" date="2021-10" db="EMBL/GenBank/DDBJ databases">
        <title>Phylogenomics reveals ancestral predisposition of the termite-cultivated fungus Termitomyces towards a domesticated lifestyle.</title>
        <authorList>
            <person name="Auxier B."/>
            <person name="Grum-Grzhimaylo A."/>
            <person name="Cardenas M.E."/>
            <person name="Lodge J.D."/>
            <person name="Laessoe T."/>
            <person name="Pedersen O."/>
            <person name="Smith M.E."/>
            <person name="Kuyper T.W."/>
            <person name="Franco-Molano E.A."/>
            <person name="Baroni T.J."/>
            <person name="Aanen D.K."/>
        </authorList>
    </citation>
    <scope>NUCLEOTIDE SEQUENCE</scope>
    <source>
        <strain evidence="2">D49</strain>
    </source>
</reference>
<keyword evidence="3" id="KW-1185">Reference proteome</keyword>
<evidence type="ECO:0000256" key="1">
    <source>
        <dbReference type="SAM" id="MobiDB-lite"/>
    </source>
</evidence>
<dbReference type="AlphaFoldDB" id="A0A9P7FN70"/>
<sequence length="282" mass="30410">MGNKKAKCKASSPAESVCPAPSHPVSPVYQAASCCDTPNQGYLDYQRAQEAMGYDSSEELEYLQEEQQAPSTPETINAILTSLETLLGDKTANHLTLPKLASFSIKKMMAILPNTLEDAAKRPSPHHIVGAINRELRAWARELIGGVQVANLGDSHILAATWMVGCNLLLTASKVCDDRGLATPTYSTIVGNVLFPIPAFSNTGVTVIPYRLAARLQIKGLPTWDPSTNKPVELTSIFNTLDGLSIFENVELIKNGPVPSDALSWARDPKTFNAESCPCTVT</sequence>
<evidence type="ECO:0000313" key="2">
    <source>
        <dbReference type="EMBL" id="KAG5635064.1"/>
    </source>
</evidence>
<name>A0A9P7FN70_9AGAR</name>
<evidence type="ECO:0000313" key="3">
    <source>
        <dbReference type="Proteomes" id="UP000717328"/>
    </source>
</evidence>
<dbReference type="Proteomes" id="UP000717328">
    <property type="component" value="Unassembled WGS sequence"/>
</dbReference>
<reference evidence="2" key="1">
    <citation type="submission" date="2021-02" db="EMBL/GenBank/DDBJ databases">
        <authorList>
            <person name="Nieuwenhuis M."/>
            <person name="Van De Peppel L.J.J."/>
        </authorList>
    </citation>
    <scope>NUCLEOTIDE SEQUENCE</scope>
    <source>
        <strain evidence="2">D49</strain>
    </source>
</reference>
<dbReference type="EMBL" id="JABCKI010006191">
    <property type="protein sequence ID" value="KAG5635064.1"/>
    <property type="molecule type" value="Genomic_DNA"/>
</dbReference>